<dbReference type="GO" id="GO:0000155">
    <property type="term" value="F:phosphorelay sensor kinase activity"/>
    <property type="evidence" value="ECO:0007669"/>
    <property type="project" value="InterPro"/>
</dbReference>
<keyword evidence="7 14" id="KW-0812">Transmembrane</keyword>
<dbReference type="FunFam" id="3.30.565.10:FF:000006">
    <property type="entry name" value="Sensor histidine kinase WalK"/>
    <property type="match status" value="1"/>
</dbReference>
<feature type="transmembrane region" description="Helical" evidence="14">
    <location>
        <begin position="134"/>
        <end position="153"/>
    </location>
</feature>
<dbReference type="Gene3D" id="3.30.565.10">
    <property type="entry name" value="Histidine kinase-like ATPase, C-terminal domain"/>
    <property type="match status" value="1"/>
</dbReference>
<evidence type="ECO:0000256" key="5">
    <source>
        <dbReference type="ARBA" id="ARBA00022553"/>
    </source>
</evidence>
<keyword evidence="13 14" id="KW-0472">Membrane</keyword>
<dbReference type="InterPro" id="IPR050398">
    <property type="entry name" value="HssS/ArlS-like"/>
</dbReference>
<evidence type="ECO:0000256" key="3">
    <source>
        <dbReference type="ARBA" id="ARBA00012438"/>
    </source>
</evidence>
<evidence type="ECO:0000256" key="2">
    <source>
        <dbReference type="ARBA" id="ARBA00004651"/>
    </source>
</evidence>
<dbReference type="InterPro" id="IPR003661">
    <property type="entry name" value="HisK_dim/P_dom"/>
</dbReference>
<dbReference type="Proteomes" id="UP000033163">
    <property type="component" value="Chromosome I"/>
</dbReference>
<reference evidence="18" key="1">
    <citation type="submission" date="2015-03" db="EMBL/GenBank/DDBJ databases">
        <authorList>
            <person name="Wibberg D."/>
        </authorList>
    </citation>
    <scope>NUCLEOTIDE SEQUENCE [LARGE SCALE GENOMIC DNA]</scope>
</reference>
<dbReference type="InterPro" id="IPR004358">
    <property type="entry name" value="Sig_transdc_His_kin-like_C"/>
</dbReference>
<dbReference type="CDD" id="cd00082">
    <property type="entry name" value="HisKA"/>
    <property type="match status" value="1"/>
</dbReference>
<evidence type="ECO:0000256" key="8">
    <source>
        <dbReference type="ARBA" id="ARBA00022741"/>
    </source>
</evidence>
<evidence type="ECO:0000256" key="1">
    <source>
        <dbReference type="ARBA" id="ARBA00000085"/>
    </source>
</evidence>
<protein>
    <recommendedName>
        <fullName evidence="3">histidine kinase</fullName>
        <ecNumber evidence="3">2.7.13.3</ecNumber>
    </recommendedName>
</protein>
<dbReference type="AlphaFoldDB" id="A0A0E4CZ27"/>
<dbReference type="PATRIC" id="fig|1073571.4.peg.6109"/>
<gene>
    <name evidence="17" type="ORF">PRIO_5689</name>
</gene>
<dbReference type="SUPFAM" id="SSF47384">
    <property type="entry name" value="Homodimeric domain of signal transducing histidine kinase"/>
    <property type="match status" value="1"/>
</dbReference>
<evidence type="ECO:0000259" key="16">
    <source>
        <dbReference type="PROSITE" id="PS50885"/>
    </source>
</evidence>
<dbReference type="InterPro" id="IPR036097">
    <property type="entry name" value="HisK_dim/P_sf"/>
</dbReference>
<evidence type="ECO:0000256" key="7">
    <source>
        <dbReference type="ARBA" id="ARBA00022692"/>
    </source>
</evidence>
<dbReference type="PANTHER" id="PTHR45528:SF1">
    <property type="entry name" value="SENSOR HISTIDINE KINASE CPXA"/>
    <property type="match status" value="1"/>
</dbReference>
<dbReference type="InterPro" id="IPR036890">
    <property type="entry name" value="HATPase_C_sf"/>
</dbReference>
<sequence>MKTLRIRTFTIFCFFFILLLPWIFFVTSHYMETKTFSFTKSQPQNETLQRQLTEMIHLIETGSDKWMDPNWQNQLHKELRKAKMDVAILSEYGQEIYRSNPERRGALSSTERFSIIEHGHLLGRVILYLPKSNTVQMISIFSGLLLAFFVVGVEMRRFLLKPLENMSVAARQIAAGEWDVQLPLSRITEITEVRDGFEVMVKGLQKSYRKQVELEEERRFVIAAVAHDLRTPLFALRGYLDGLEQGIAQSPEKITKYVAVCKEKSAQLDRLVEDLFTFTKMEYWETKLNNKAVDLKLILRKSIDSLSPLAWQKHISISNHAADDCIISGDTHLLERAMNNLLDNAVRHTPSNGEIVVQCYKDGNKVKFTIRDTGPGFSSEELQQVFEPLYRGEESRNRSTGGSGLGLTISQRIIKRHGGELAAGNHPEGGAMLTGWIPVANPN</sequence>
<dbReference type="RefSeq" id="WP_020430192.1">
    <property type="nucleotide sequence ID" value="NZ_AGBD01001011.1"/>
</dbReference>
<dbReference type="SMART" id="SM00304">
    <property type="entry name" value="HAMP"/>
    <property type="match status" value="1"/>
</dbReference>
<evidence type="ECO:0000256" key="14">
    <source>
        <dbReference type="SAM" id="Phobius"/>
    </source>
</evidence>
<dbReference type="PANTHER" id="PTHR45528">
    <property type="entry name" value="SENSOR HISTIDINE KINASE CPXA"/>
    <property type="match status" value="1"/>
</dbReference>
<dbReference type="SUPFAM" id="SSF158472">
    <property type="entry name" value="HAMP domain-like"/>
    <property type="match status" value="1"/>
</dbReference>
<dbReference type="EC" id="2.7.13.3" evidence="3"/>
<feature type="domain" description="Histidine kinase" evidence="15">
    <location>
        <begin position="224"/>
        <end position="441"/>
    </location>
</feature>
<evidence type="ECO:0000256" key="11">
    <source>
        <dbReference type="ARBA" id="ARBA00022989"/>
    </source>
</evidence>
<keyword evidence="10" id="KW-0067">ATP-binding</keyword>
<evidence type="ECO:0000256" key="12">
    <source>
        <dbReference type="ARBA" id="ARBA00023012"/>
    </source>
</evidence>
<dbReference type="FunFam" id="1.10.287.130:FF:000001">
    <property type="entry name" value="Two-component sensor histidine kinase"/>
    <property type="match status" value="1"/>
</dbReference>
<keyword evidence="11 14" id="KW-1133">Transmembrane helix</keyword>
<dbReference type="SMART" id="SM00387">
    <property type="entry name" value="HATPase_c"/>
    <property type="match status" value="1"/>
</dbReference>
<evidence type="ECO:0000313" key="18">
    <source>
        <dbReference type="Proteomes" id="UP000033163"/>
    </source>
</evidence>
<dbReference type="EMBL" id="LN831776">
    <property type="protein sequence ID" value="CQR58076.1"/>
    <property type="molecule type" value="Genomic_DNA"/>
</dbReference>
<keyword evidence="4" id="KW-1003">Cell membrane</keyword>
<organism evidence="17 18">
    <name type="scientific">Paenibacillus riograndensis SBR5</name>
    <dbReference type="NCBI Taxonomy" id="1073571"/>
    <lineage>
        <taxon>Bacteria</taxon>
        <taxon>Bacillati</taxon>
        <taxon>Bacillota</taxon>
        <taxon>Bacilli</taxon>
        <taxon>Bacillales</taxon>
        <taxon>Paenibacillaceae</taxon>
        <taxon>Paenibacillus</taxon>
        <taxon>Paenibacillus sonchi group</taxon>
    </lineage>
</organism>
<dbReference type="CDD" id="cd06225">
    <property type="entry name" value="HAMP"/>
    <property type="match status" value="1"/>
</dbReference>
<dbReference type="PROSITE" id="PS50109">
    <property type="entry name" value="HIS_KIN"/>
    <property type="match status" value="1"/>
</dbReference>
<dbReference type="SUPFAM" id="SSF55874">
    <property type="entry name" value="ATPase domain of HSP90 chaperone/DNA topoisomerase II/histidine kinase"/>
    <property type="match status" value="1"/>
</dbReference>
<keyword evidence="12" id="KW-0902">Two-component regulatory system</keyword>
<dbReference type="GO" id="GO:0005886">
    <property type="term" value="C:plasma membrane"/>
    <property type="evidence" value="ECO:0007669"/>
    <property type="project" value="UniProtKB-SubCell"/>
</dbReference>
<dbReference type="PROSITE" id="PS50885">
    <property type="entry name" value="HAMP"/>
    <property type="match status" value="1"/>
</dbReference>
<feature type="transmembrane region" description="Helical" evidence="14">
    <location>
        <begin position="12"/>
        <end position="31"/>
    </location>
</feature>
<evidence type="ECO:0000259" key="15">
    <source>
        <dbReference type="PROSITE" id="PS50109"/>
    </source>
</evidence>
<dbReference type="Gene3D" id="6.10.340.10">
    <property type="match status" value="1"/>
</dbReference>
<comment type="catalytic activity">
    <reaction evidence="1">
        <text>ATP + protein L-histidine = ADP + protein N-phospho-L-histidine.</text>
        <dbReference type="EC" id="2.7.13.3"/>
    </reaction>
</comment>
<evidence type="ECO:0000256" key="13">
    <source>
        <dbReference type="ARBA" id="ARBA00023136"/>
    </source>
</evidence>
<keyword evidence="6 17" id="KW-0808">Transferase</keyword>
<dbReference type="Pfam" id="PF00512">
    <property type="entry name" value="HisKA"/>
    <property type="match status" value="1"/>
</dbReference>
<evidence type="ECO:0000313" key="17">
    <source>
        <dbReference type="EMBL" id="CQR58076.1"/>
    </source>
</evidence>
<dbReference type="InterPro" id="IPR003660">
    <property type="entry name" value="HAMP_dom"/>
</dbReference>
<dbReference type="Pfam" id="PF02518">
    <property type="entry name" value="HATPase_c"/>
    <property type="match status" value="1"/>
</dbReference>
<dbReference type="InterPro" id="IPR003594">
    <property type="entry name" value="HATPase_dom"/>
</dbReference>
<evidence type="ECO:0000256" key="9">
    <source>
        <dbReference type="ARBA" id="ARBA00022777"/>
    </source>
</evidence>
<proteinExistence type="predicted"/>
<evidence type="ECO:0000256" key="6">
    <source>
        <dbReference type="ARBA" id="ARBA00022679"/>
    </source>
</evidence>
<evidence type="ECO:0000256" key="10">
    <source>
        <dbReference type="ARBA" id="ARBA00022840"/>
    </source>
</evidence>
<dbReference type="InterPro" id="IPR005467">
    <property type="entry name" value="His_kinase_dom"/>
</dbReference>
<keyword evidence="9 17" id="KW-0418">Kinase</keyword>
<keyword evidence="5" id="KW-0597">Phosphoprotein</keyword>
<name>A0A0E4CZ27_9BACL</name>
<dbReference type="KEGG" id="pri:PRIO_5689"/>
<feature type="domain" description="HAMP" evidence="16">
    <location>
        <begin position="157"/>
        <end position="209"/>
    </location>
</feature>
<dbReference type="CDD" id="cd00075">
    <property type="entry name" value="HATPase"/>
    <property type="match status" value="1"/>
</dbReference>
<dbReference type="HOGENOM" id="CLU_000445_89_6_9"/>
<dbReference type="Gene3D" id="1.10.287.130">
    <property type="match status" value="1"/>
</dbReference>
<keyword evidence="8" id="KW-0547">Nucleotide-binding</keyword>
<accession>A0A0E4CZ27</accession>
<evidence type="ECO:0000256" key="4">
    <source>
        <dbReference type="ARBA" id="ARBA00022475"/>
    </source>
</evidence>
<dbReference type="SMART" id="SM00388">
    <property type="entry name" value="HisKA"/>
    <property type="match status" value="1"/>
</dbReference>
<dbReference type="GO" id="GO:0005524">
    <property type="term" value="F:ATP binding"/>
    <property type="evidence" value="ECO:0007669"/>
    <property type="project" value="UniProtKB-KW"/>
</dbReference>
<comment type="subcellular location">
    <subcellularLocation>
        <location evidence="2">Cell membrane</location>
        <topology evidence="2">Multi-pass membrane protein</topology>
    </subcellularLocation>
</comment>
<dbReference type="Pfam" id="PF00672">
    <property type="entry name" value="HAMP"/>
    <property type="match status" value="1"/>
</dbReference>
<dbReference type="PRINTS" id="PR00344">
    <property type="entry name" value="BCTRLSENSOR"/>
</dbReference>